<gene>
    <name evidence="1" type="ORF">V5799_026632</name>
</gene>
<dbReference type="EMBL" id="JARKHS020030471">
    <property type="protein sequence ID" value="KAK8762100.1"/>
    <property type="molecule type" value="Genomic_DNA"/>
</dbReference>
<comment type="caution">
    <text evidence="1">The sequence shown here is derived from an EMBL/GenBank/DDBJ whole genome shotgun (WGS) entry which is preliminary data.</text>
</comment>
<dbReference type="Proteomes" id="UP001321473">
    <property type="component" value="Unassembled WGS sequence"/>
</dbReference>
<proteinExistence type="predicted"/>
<keyword evidence="2" id="KW-1185">Reference proteome</keyword>
<reference evidence="1 2" key="1">
    <citation type="journal article" date="2023" name="Arcadia Sci">
        <title>De novo assembly of a long-read Amblyomma americanum tick genome.</title>
        <authorList>
            <person name="Chou S."/>
            <person name="Poskanzer K.E."/>
            <person name="Rollins M."/>
            <person name="Thuy-Boun P.S."/>
        </authorList>
    </citation>
    <scope>NUCLEOTIDE SEQUENCE [LARGE SCALE GENOMIC DNA]</scope>
    <source>
        <strain evidence="1">F_SG_1</strain>
        <tissue evidence="1">Salivary glands</tissue>
    </source>
</reference>
<sequence length="108" mass="11676">MEDAVRLIANITNPETVFALTLSLRMDIFHGINTSAITQTPQGLAQTAVTQRSSGNFETKCLSGVFRPVSTSRDLKYLPDGCCFFAGYSDGAVTGVASFEMTRTVECK</sequence>
<protein>
    <submittedName>
        <fullName evidence="1">Uncharacterized protein</fullName>
    </submittedName>
</protein>
<feature type="non-terminal residue" evidence="1">
    <location>
        <position position="108"/>
    </location>
</feature>
<evidence type="ECO:0000313" key="1">
    <source>
        <dbReference type="EMBL" id="KAK8762100.1"/>
    </source>
</evidence>
<dbReference type="AlphaFoldDB" id="A0AAQ4DI10"/>
<organism evidence="1 2">
    <name type="scientific">Amblyomma americanum</name>
    <name type="common">Lone star tick</name>
    <dbReference type="NCBI Taxonomy" id="6943"/>
    <lineage>
        <taxon>Eukaryota</taxon>
        <taxon>Metazoa</taxon>
        <taxon>Ecdysozoa</taxon>
        <taxon>Arthropoda</taxon>
        <taxon>Chelicerata</taxon>
        <taxon>Arachnida</taxon>
        <taxon>Acari</taxon>
        <taxon>Parasitiformes</taxon>
        <taxon>Ixodida</taxon>
        <taxon>Ixodoidea</taxon>
        <taxon>Ixodidae</taxon>
        <taxon>Amblyomminae</taxon>
        <taxon>Amblyomma</taxon>
    </lineage>
</organism>
<accession>A0AAQ4DI10</accession>
<name>A0AAQ4DI10_AMBAM</name>
<evidence type="ECO:0000313" key="2">
    <source>
        <dbReference type="Proteomes" id="UP001321473"/>
    </source>
</evidence>